<protein>
    <submittedName>
        <fullName evidence="1">Uncharacterized protein</fullName>
    </submittedName>
</protein>
<name>A0A6C0FB17_9ZZZZ</name>
<organism evidence="1">
    <name type="scientific">viral metagenome</name>
    <dbReference type="NCBI Taxonomy" id="1070528"/>
    <lineage>
        <taxon>unclassified sequences</taxon>
        <taxon>metagenomes</taxon>
        <taxon>organismal metagenomes</taxon>
    </lineage>
</organism>
<evidence type="ECO:0000313" key="1">
    <source>
        <dbReference type="EMBL" id="QHT39047.1"/>
    </source>
</evidence>
<reference evidence="1" key="1">
    <citation type="journal article" date="2020" name="Nature">
        <title>Giant virus diversity and host interactions through global metagenomics.</title>
        <authorList>
            <person name="Schulz F."/>
            <person name="Roux S."/>
            <person name="Paez-Espino D."/>
            <person name="Jungbluth S."/>
            <person name="Walsh D.A."/>
            <person name="Denef V.J."/>
            <person name="McMahon K.D."/>
            <person name="Konstantinidis K.T."/>
            <person name="Eloe-Fadrosh E.A."/>
            <person name="Kyrpides N.C."/>
            <person name="Woyke T."/>
        </authorList>
    </citation>
    <scope>NUCLEOTIDE SEQUENCE</scope>
    <source>
        <strain evidence="1">GVMAG-S-ERX556126-94</strain>
    </source>
</reference>
<dbReference type="EMBL" id="MN738838">
    <property type="protein sequence ID" value="QHT39047.1"/>
    <property type="molecule type" value="Genomic_DNA"/>
</dbReference>
<accession>A0A6C0FB17</accession>
<dbReference type="AlphaFoldDB" id="A0A6C0FB17"/>
<proteinExistence type="predicted"/>
<sequence>MVVCFDENIYIKSFDENGYYSLKSRKCKDFDGPNNFSILWNQLLILLDNNHIKDKDTLCEKFNCKIVTLYKNEILNEIDSILYKFLKLNFLNIQLYNSYTIRNNKETILKIIDLYEMINDL</sequence>